<gene>
    <name evidence="1" type="ORF">PPENT_87.1.T1930020</name>
</gene>
<accession>A0A8S1YHG4</accession>
<dbReference type="OrthoDB" id="10581561at2759"/>
<proteinExistence type="predicted"/>
<evidence type="ECO:0000313" key="2">
    <source>
        <dbReference type="Proteomes" id="UP000689195"/>
    </source>
</evidence>
<comment type="caution">
    <text evidence="1">The sequence shown here is derived from an EMBL/GenBank/DDBJ whole genome shotgun (WGS) entry which is preliminary data.</text>
</comment>
<dbReference type="AlphaFoldDB" id="A0A8S1YHG4"/>
<organism evidence="1 2">
    <name type="scientific">Paramecium pentaurelia</name>
    <dbReference type="NCBI Taxonomy" id="43138"/>
    <lineage>
        <taxon>Eukaryota</taxon>
        <taxon>Sar</taxon>
        <taxon>Alveolata</taxon>
        <taxon>Ciliophora</taxon>
        <taxon>Intramacronucleata</taxon>
        <taxon>Oligohymenophorea</taxon>
        <taxon>Peniculida</taxon>
        <taxon>Parameciidae</taxon>
        <taxon>Paramecium</taxon>
    </lineage>
</organism>
<dbReference type="Proteomes" id="UP000689195">
    <property type="component" value="Unassembled WGS sequence"/>
</dbReference>
<dbReference type="EMBL" id="CAJJDO010000193">
    <property type="protein sequence ID" value="CAD8214016.1"/>
    <property type="molecule type" value="Genomic_DNA"/>
</dbReference>
<evidence type="ECO:0000313" key="1">
    <source>
        <dbReference type="EMBL" id="CAD8214016.1"/>
    </source>
</evidence>
<reference evidence="1" key="1">
    <citation type="submission" date="2021-01" db="EMBL/GenBank/DDBJ databases">
        <authorList>
            <consortium name="Genoscope - CEA"/>
            <person name="William W."/>
        </authorList>
    </citation>
    <scope>NUCLEOTIDE SEQUENCE</scope>
</reference>
<sequence>MPYTNYRNTMMHSNVTIKLFLLILILQDNNVKLIHYLKQGRNQKQNSFIWLHWKKDQMTKITFRNNYQSYEALLYILDNNIKNYLLQRFFLTFQFFQFQIQLNFIYIINKKEKYFKTKQRYCFINQNAENDQKIYSFKFNLRLMYILFLKFNYYNLIQLIFSHQRILLIKRIQIVINFRVIY</sequence>
<protein>
    <submittedName>
        <fullName evidence="1">Uncharacterized protein</fullName>
    </submittedName>
</protein>
<keyword evidence="2" id="KW-1185">Reference proteome</keyword>
<name>A0A8S1YHG4_9CILI</name>